<dbReference type="EMBL" id="CAKKLH010000065">
    <property type="protein sequence ID" value="CAH0101726.1"/>
    <property type="molecule type" value="Genomic_DNA"/>
</dbReference>
<keyword evidence="2" id="KW-1185">Reference proteome</keyword>
<evidence type="ECO:0000313" key="2">
    <source>
        <dbReference type="Proteomes" id="UP000789390"/>
    </source>
</evidence>
<reference evidence="1" key="1">
    <citation type="submission" date="2021-11" db="EMBL/GenBank/DDBJ databases">
        <authorList>
            <person name="Schell T."/>
        </authorList>
    </citation>
    <scope>NUCLEOTIDE SEQUENCE</scope>
    <source>
        <strain evidence="1">M5</strain>
    </source>
</reference>
<sequence>MMTNFPYLTSGTLVINNIGTGSKIQKQSKVMMFIVVVKVIKHPRSTDDRQLILCKHGVLRAISSWILSADVQFFYRRRSISAFYSEILIRDY</sequence>
<dbReference type="Proteomes" id="UP000789390">
    <property type="component" value="Unassembled WGS sequence"/>
</dbReference>
<protein>
    <submittedName>
        <fullName evidence="1">Uncharacterized protein</fullName>
    </submittedName>
</protein>
<name>A0A8J2RCK1_9CRUS</name>
<organism evidence="1 2">
    <name type="scientific">Daphnia galeata</name>
    <dbReference type="NCBI Taxonomy" id="27404"/>
    <lineage>
        <taxon>Eukaryota</taxon>
        <taxon>Metazoa</taxon>
        <taxon>Ecdysozoa</taxon>
        <taxon>Arthropoda</taxon>
        <taxon>Crustacea</taxon>
        <taxon>Branchiopoda</taxon>
        <taxon>Diplostraca</taxon>
        <taxon>Cladocera</taxon>
        <taxon>Anomopoda</taxon>
        <taxon>Daphniidae</taxon>
        <taxon>Daphnia</taxon>
    </lineage>
</organism>
<dbReference type="AlphaFoldDB" id="A0A8J2RCK1"/>
<evidence type="ECO:0000313" key="1">
    <source>
        <dbReference type="EMBL" id="CAH0101726.1"/>
    </source>
</evidence>
<gene>
    <name evidence="1" type="ORF">DGAL_LOCUS4065</name>
</gene>
<accession>A0A8J2RCK1</accession>
<comment type="caution">
    <text evidence="1">The sequence shown here is derived from an EMBL/GenBank/DDBJ whole genome shotgun (WGS) entry which is preliminary data.</text>
</comment>
<proteinExistence type="predicted"/>